<dbReference type="Proteomes" id="UP000077266">
    <property type="component" value="Unassembled WGS sequence"/>
</dbReference>
<sequence length="392" mass="45698">MARNPLQDDYVRYPKHMRGGPQVAALTENLAARGGFELKTAEKFWRDVQPYLLSKGYRLRPRYTPGWVAPWIGTDIFPRHFEEFVTLEFPGVIDARREIDDSIVAIKWIPDAEHTRNEFAVHQFVSTPEMLSDPRNHCNPILDSFRHPTDPNGVFIVMPWLDDMVSLPLKHVNEVVDMMLQVFEGLVFLHEHRIAHRDCSGWNILQDARSAFPGVRCHPLEIGMSEDMKTHYWPRPRCMCSFRYYFIDFGLSTRFEGPGPYLVTGTMGRDQTAPELSDTVPYDPFKTDIYMLGNHFLQRFVVPCSNLEFLRPLLVQMTRSNPDARPAAAEALRKLKRAARKPYGISFRWRLRRREDPLLKAVALDVYCVFRETFFQLRHLILRTNELSFGRP</sequence>
<keyword evidence="2" id="KW-0418">Kinase</keyword>
<protein>
    <submittedName>
        <fullName evidence="2">Kinase-like protein</fullName>
    </submittedName>
</protein>
<dbReference type="PANTHER" id="PTHR44167">
    <property type="entry name" value="OVARIAN-SPECIFIC SERINE/THREONINE-PROTEIN KINASE LOK-RELATED"/>
    <property type="match status" value="1"/>
</dbReference>
<evidence type="ECO:0000313" key="3">
    <source>
        <dbReference type="Proteomes" id="UP000077266"/>
    </source>
</evidence>
<dbReference type="SUPFAM" id="SSF56112">
    <property type="entry name" value="Protein kinase-like (PK-like)"/>
    <property type="match status" value="1"/>
</dbReference>
<dbReference type="EMBL" id="KV426599">
    <property type="protein sequence ID" value="KZV79518.1"/>
    <property type="molecule type" value="Genomic_DNA"/>
</dbReference>
<accession>A0A165AY31</accession>
<dbReference type="SMART" id="SM00220">
    <property type="entry name" value="S_TKc"/>
    <property type="match status" value="1"/>
</dbReference>
<organism evidence="2 3">
    <name type="scientific">Exidia glandulosa HHB12029</name>
    <dbReference type="NCBI Taxonomy" id="1314781"/>
    <lineage>
        <taxon>Eukaryota</taxon>
        <taxon>Fungi</taxon>
        <taxon>Dikarya</taxon>
        <taxon>Basidiomycota</taxon>
        <taxon>Agaricomycotina</taxon>
        <taxon>Agaricomycetes</taxon>
        <taxon>Auriculariales</taxon>
        <taxon>Exidiaceae</taxon>
        <taxon>Exidia</taxon>
    </lineage>
</organism>
<dbReference type="Gene3D" id="1.10.510.10">
    <property type="entry name" value="Transferase(Phosphotransferase) domain 1"/>
    <property type="match status" value="1"/>
</dbReference>
<reference evidence="2 3" key="1">
    <citation type="journal article" date="2016" name="Mol. Biol. Evol.">
        <title>Comparative Genomics of Early-Diverging Mushroom-Forming Fungi Provides Insights into the Origins of Lignocellulose Decay Capabilities.</title>
        <authorList>
            <person name="Nagy L.G."/>
            <person name="Riley R."/>
            <person name="Tritt A."/>
            <person name="Adam C."/>
            <person name="Daum C."/>
            <person name="Floudas D."/>
            <person name="Sun H."/>
            <person name="Yadav J.S."/>
            <person name="Pangilinan J."/>
            <person name="Larsson K.H."/>
            <person name="Matsuura K."/>
            <person name="Barry K."/>
            <person name="Labutti K."/>
            <person name="Kuo R."/>
            <person name="Ohm R.A."/>
            <person name="Bhattacharya S.S."/>
            <person name="Shirouzu T."/>
            <person name="Yoshinaga Y."/>
            <person name="Martin F.M."/>
            <person name="Grigoriev I.V."/>
            <person name="Hibbett D.S."/>
        </authorList>
    </citation>
    <scope>NUCLEOTIDE SEQUENCE [LARGE SCALE GENOMIC DNA]</scope>
    <source>
        <strain evidence="2 3">HHB12029</strain>
    </source>
</reference>
<evidence type="ECO:0000313" key="2">
    <source>
        <dbReference type="EMBL" id="KZV79518.1"/>
    </source>
</evidence>
<dbReference type="PROSITE" id="PS50011">
    <property type="entry name" value="PROTEIN_KINASE_DOM"/>
    <property type="match status" value="1"/>
</dbReference>
<evidence type="ECO:0000259" key="1">
    <source>
        <dbReference type="PROSITE" id="PS50011"/>
    </source>
</evidence>
<name>A0A165AY31_EXIGL</name>
<gene>
    <name evidence="2" type="ORF">EXIGLDRAFT_660919</name>
</gene>
<dbReference type="InterPro" id="IPR000719">
    <property type="entry name" value="Prot_kinase_dom"/>
</dbReference>
<dbReference type="AlphaFoldDB" id="A0A165AY31"/>
<proteinExistence type="predicted"/>
<dbReference type="PANTHER" id="PTHR44167:SF24">
    <property type="entry name" value="SERINE_THREONINE-PROTEIN KINASE CHK2"/>
    <property type="match status" value="1"/>
</dbReference>
<keyword evidence="3" id="KW-1185">Reference proteome</keyword>
<dbReference type="STRING" id="1314781.A0A165AY31"/>
<feature type="domain" description="Protein kinase" evidence="1">
    <location>
        <begin position="78"/>
        <end position="392"/>
    </location>
</feature>
<dbReference type="InterPro" id="IPR011009">
    <property type="entry name" value="Kinase-like_dom_sf"/>
</dbReference>
<dbReference type="GO" id="GO:0005524">
    <property type="term" value="F:ATP binding"/>
    <property type="evidence" value="ECO:0007669"/>
    <property type="project" value="InterPro"/>
</dbReference>
<keyword evidence="2" id="KW-0808">Transferase</keyword>
<dbReference type="OrthoDB" id="5987198at2759"/>
<dbReference type="Pfam" id="PF00069">
    <property type="entry name" value="Pkinase"/>
    <property type="match status" value="1"/>
</dbReference>
<dbReference type="GO" id="GO:0004672">
    <property type="term" value="F:protein kinase activity"/>
    <property type="evidence" value="ECO:0007669"/>
    <property type="project" value="InterPro"/>
</dbReference>
<dbReference type="InParanoid" id="A0A165AY31"/>